<feature type="domain" description="6-phosphogluconate dehydrogenase NADP-binding" evidence="1">
    <location>
        <begin position="15"/>
        <end position="141"/>
    </location>
</feature>
<protein>
    <submittedName>
        <fullName evidence="2">NAD(P)-dependent oxidoreductase</fullName>
    </submittedName>
</protein>
<dbReference type="OrthoDB" id="3172327at2"/>
<dbReference type="Proteomes" id="UP000278632">
    <property type="component" value="Unassembled WGS sequence"/>
</dbReference>
<dbReference type="InterPro" id="IPR008927">
    <property type="entry name" value="6-PGluconate_DH-like_C_sf"/>
</dbReference>
<dbReference type="InterPro" id="IPR006115">
    <property type="entry name" value="6PGDH_NADP-bd"/>
</dbReference>
<dbReference type="Gene3D" id="3.40.50.720">
    <property type="entry name" value="NAD(P)-binding Rossmann-like Domain"/>
    <property type="match status" value="1"/>
</dbReference>
<comment type="caution">
    <text evidence="2">The sequence shown here is derived from an EMBL/GenBank/DDBJ whole genome shotgun (WGS) entry which is preliminary data.</text>
</comment>
<evidence type="ECO:0000259" key="1">
    <source>
        <dbReference type="Pfam" id="PF03446"/>
    </source>
</evidence>
<dbReference type="PANTHER" id="PTHR43060">
    <property type="entry name" value="3-HYDROXYISOBUTYRATE DEHYDROGENASE-LIKE 1, MITOCHONDRIAL-RELATED"/>
    <property type="match status" value="1"/>
</dbReference>
<evidence type="ECO:0000313" key="3">
    <source>
        <dbReference type="Proteomes" id="UP000278632"/>
    </source>
</evidence>
<organism evidence="2 3">
    <name type="scientific">Paraeggerthella hongkongensis</name>
    <dbReference type="NCBI Taxonomy" id="230658"/>
    <lineage>
        <taxon>Bacteria</taxon>
        <taxon>Bacillati</taxon>
        <taxon>Actinomycetota</taxon>
        <taxon>Coriobacteriia</taxon>
        <taxon>Eggerthellales</taxon>
        <taxon>Eggerthellaceae</taxon>
        <taxon>Paraeggerthella</taxon>
    </lineage>
</organism>
<dbReference type="AlphaFoldDB" id="A0A3N0BGH3"/>
<dbReference type="InterPro" id="IPR013328">
    <property type="entry name" value="6PGD_dom2"/>
</dbReference>
<dbReference type="SUPFAM" id="SSF48179">
    <property type="entry name" value="6-phosphogluconate dehydrogenase C-terminal domain-like"/>
    <property type="match status" value="1"/>
</dbReference>
<dbReference type="InterPro" id="IPR036291">
    <property type="entry name" value="NAD(P)-bd_dom_sf"/>
</dbReference>
<reference evidence="3" key="1">
    <citation type="submission" date="2018-05" db="EMBL/GenBank/DDBJ databases">
        <title>Genome Sequencing of selected type strains of the family Eggerthellaceae.</title>
        <authorList>
            <person name="Danylec N."/>
            <person name="Stoll D.A."/>
            <person name="Doetsch A."/>
            <person name="Huch M."/>
        </authorList>
    </citation>
    <scope>NUCLEOTIDE SEQUENCE [LARGE SCALE GENOMIC DNA]</scope>
    <source>
        <strain evidence="3">DSM 16106</strain>
    </source>
</reference>
<proteinExistence type="predicted"/>
<keyword evidence="3" id="KW-1185">Reference proteome</keyword>
<dbReference type="RefSeq" id="WP_123191784.1">
    <property type="nucleotide sequence ID" value="NZ_QICD01000005.1"/>
</dbReference>
<dbReference type="PANTHER" id="PTHR43060:SF15">
    <property type="entry name" value="3-HYDROXYISOBUTYRATE DEHYDROGENASE-LIKE 1, MITOCHONDRIAL-RELATED"/>
    <property type="match status" value="1"/>
</dbReference>
<gene>
    <name evidence="2" type="ORF">DMP08_04575</name>
</gene>
<dbReference type="Pfam" id="PF03446">
    <property type="entry name" value="NAD_binding_2"/>
    <property type="match status" value="1"/>
</dbReference>
<sequence>MESTYAFVGDQTVGAMVEARMEAAGCSRAESVAEADTVITYYTTQTALEDAYFDESGLIQSACPGTLLIDLSSSTPSFARELNAVAVVSDLVSVEAPLIVLDLSLPDAFARRDNLACLVGGEEDAVQRALPVVETLAGDVQDTGGPGSAQLARAAYTLQTTAQVISAIEADALYRVVRRSSAVSGRGVGRVGAATPVAEQVLAAVETGSFAGTYTVEMLMSELSAALTAADDVDLILPQGEACLHLLELLAVIGGTGKAPSALSLVYGDESACAAEGLDWTRAEQTYGDASDELGFSEHDDVEDGCGCGHDHSGDDPYSGYSIYPGYSVN</sequence>
<dbReference type="SUPFAM" id="SSF51735">
    <property type="entry name" value="NAD(P)-binding Rossmann-fold domains"/>
    <property type="match status" value="1"/>
</dbReference>
<dbReference type="GO" id="GO:0050661">
    <property type="term" value="F:NADP binding"/>
    <property type="evidence" value="ECO:0007669"/>
    <property type="project" value="InterPro"/>
</dbReference>
<dbReference type="EMBL" id="QICD01000005">
    <property type="protein sequence ID" value="RNL46957.1"/>
    <property type="molecule type" value="Genomic_DNA"/>
</dbReference>
<name>A0A3N0BGH3_9ACTN</name>
<evidence type="ECO:0000313" key="2">
    <source>
        <dbReference type="EMBL" id="RNL46957.1"/>
    </source>
</evidence>
<dbReference type="Gene3D" id="1.10.1040.10">
    <property type="entry name" value="N-(1-d-carboxylethyl)-l-norvaline Dehydrogenase, domain 2"/>
    <property type="match status" value="1"/>
</dbReference>
<accession>A0A3N0BGH3</accession>